<keyword evidence="1" id="KW-1133">Transmembrane helix</keyword>
<accession>A0A2G9XBK9</accession>
<dbReference type="Proteomes" id="UP000231388">
    <property type="component" value="Unassembled WGS sequence"/>
</dbReference>
<evidence type="ECO:0000313" key="2">
    <source>
        <dbReference type="EMBL" id="PIP04349.1"/>
    </source>
</evidence>
<feature type="transmembrane region" description="Helical" evidence="1">
    <location>
        <begin position="51"/>
        <end position="73"/>
    </location>
</feature>
<keyword evidence="1" id="KW-0812">Transmembrane</keyword>
<comment type="caution">
    <text evidence="2">The sequence shown here is derived from an EMBL/GenBank/DDBJ whole genome shotgun (WGS) entry which is preliminary data.</text>
</comment>
<evidence type="ECO:0000256" key="1">
    <source>
        <dbReference type="SAM" id="Phobius"/>
    </source>
</evidence>
<sequence length="299" mass="32987">MFRVCPKCHKTVKSNSALFCYHCGAELNLPNEQVVEDTPAQKNPQKETKSALLKIAVLILSLALLSIGGYFGYTKFKPSKNNEIVSPVDLTTSQKFEVDLSDLDVKLSSGELNAKELSQIAPVGIDLFIILRNPNNFYENFVEENSKVDIPQLTGLSVEEAASFLESSFAIAVRENSWAFIAKTKNKDFLETKLTEIDTKNLDYEVGLAGDFLIITNDVNMLNEVGNIEKGASLSLDKDAFFVEATKNLPREGAALVFYRDVNSLTPFLEKIGRKEGIETKGKNGFAAIKSGKGVLLQF</sequence>
<evidence type="ECO:0000313" key="3">
    <source>
        <dbReference type="Proteomes" id="UP000231388"/>
    </source>
</evidence>
<proteinExistence type="predicted"/>
<keyword evidence="1" id="KW-0472">Membrane</keyword>
<organism evidence="2 3">
    <name type="scientific">candidate division WWE3 bacterium CG23_combo_of_CG06-09_8_20_14_all_40_14</name>
    <dbReference type="NCBI Taxonomy" id="1975095"/>
    <lineage>
        <taxon>Bacteria</taxon>
        <taxon>Katanobacteria</taxon>
    </lineage>
</organism>
<reference evidence="2 3" key="1">
    <citation type="submission" date="2017-09" db="EMBL/GenBank/DDBJ databases">
        <title>Depth-based differentiation of microbial function through sediment-hosted aquifers and enrichment of novel symbionts in the deep terrestrial subsurface.</title>
        <authorList>
            <person name="Probst A.J."/>
            <person name="Ladd B."/>
            <person name="Jarett J.K."/>
            <person name="Geller-Mcgrath D.E."/>
            <person name="Sieber C.M."/>
            <person name="Emerson J.B."/>
            <person name="Anantharaman K."/>
            <person name="Thomas B.C."/>
            <person name="Malmstrom R."/>
            <person name="Stieglmeier M."/>
            <person name="Klingl A."/>
            <person name="Woyke T."/>
            <person name="Ryan C.M."/>
            <person name="Banfield J.F."/>
        </authorList>
    </citation>
    <scope>NUCLEOTIDE SEQUENCE [LARGE SCALE GENOMIC DNA]</scope>
    <source>
        <strain evidence="2">CG23_combo_of_CG06-09_8_20_14_all_40_14</strain>
    </source>
</reference>
<name>A0A2G9XBK9_UNCKA</name>
<gene>
    <name evidence="2" type="ORF">COX53_03005</name>
</gene>
<evidence type="ECO:0008006" key="4">
    <source>
        <dbReference type="Google" id="ProtNLM"/>
    </source>
</evidence>
<protein>
    <recommendedName>
        <fullName evidence="4">Zinc-ribbon domain-containing protein</fullName>
    </recommendedName>
</protein>
<dbReference type="AlphaFoldDB" id="A0A2G9XBK9"/>
<dbReference type="EMBL" id="PCQY01000035">
    <property type="protein sequence ID" value="PIP04349.1"/>
    <property type="molecule type" value="Genomic_DNA"/>
</dbReference>